<keyword evidence="3" id="KW-0863">Zinc-finger</keyword>
<feature type="region of interest" description="Disordered" evidence="5">
    <location>
        <begin position="696"/>
        <end position="869"/>
    </location>
</feature>
<dbReference type="Pfam" id="PF00557">
    <property type="entry name" value="Peptidase_M24"/>
    <property type="match status" value="1"/>
</dbReference>
<protein>
    <submittedName>
        <fullName evidence="7">Peptidase M24, Zinc finger, PHD-type, Zinc finger, FYVE/PHD-type, creatinase/aminopeptidase</fullName>
    </submittedName>
</protein>
<feature type="compositionally biased region" description="Polar residues" evidence="5">
    <location>
        <begin position="428"/>
        <end position="448"/>
    </location>
</feature>
<dbReference type="InterPro" id="IPR013083">
    <property type="entry name" value="Znf_RING/FYVE/PHD"/>
</dbReference>
<dbReference type="CDD" id="cd15535">
    <property type="entry name" value="PHD1_Rco1"/>
    <property type="match status" value="1"/>
</dbReference>
<dbReference type="GO" id="GO:0008270">
    <property type="term" value="F:zinc ion binding"/>
    <property type="evidence" value="ECO:0007669"/>
    <property type="project" value="UniProtKB-KW"/>
</dbReference>
<evidence type="ECO:0000256" key="2">
    <source>
        <dbReference type="ARBA" id="ARBA00022723"/>
    </source>
</evidence>
<dbReference type="GO" id="GO:0032221">
    <property type="term" value="C:Rpd3S complex"/>
    <property type="evidence" value="ECO:0007669"/>
    <property type="project" value="TreeGrafter"/>
</dbReference>
<evidence type="ECO:0000256" key="4">
    <source>
        <dbReference type="ARBA" id="ARBA00022833"/>
    </source>
</evidence>
<accession>A0A9Q9ENE5</accession>
<feature type="compositionally biased region" description="Polar residues" evidence="5">
    <location>
        <begin position="743"/>
        <end position="755"/>
    </location>
</feature>
<dbReference type="Gene3D" id="3.90.230.10">
    <property type="entry name" value="Creatinase/methionine aminopeptidase superfamily"/>
    <property type="match status" value="1"/>
</dbReference>
<dbReference type="EMBL" id="CP099425">
    <property type="protein sequence ID" value="USW56489.1"/>
    <property type="molecule type" value="Genomic_DNA"/>
</dbReference>
<dbReference type="Gene3D" id="3.30.40.10">
    <property type="entry name" value="Zinc/RING finger domain, C3HC4 (zinc finger)"/>
    <property type="match status" value="2"/>
</dbReference>
<evidence type="ECO:0000259" key="6">
    <source>
        <dbReference type="SMART" id="SM00249"/>
    </source>
</evidence>
<dbReference type="InterPro" id="IPR011011">
    <property type="entry name" value="Znf_FYVE_PHD"/>
</dbReference>
<dbReference type="PANTHER" id="PTHR47636:SF1">
    <property type="entry name" value="TRANSCRIPTIONAL REGULATORY PROTEIN RCO1"/>
    <property type="match status" value="1"/>
</dbReference>
<feature type="domain" description="Zinc finger PHD-type" evidence="6">
    <location>
        <begin position="1011"/>
        <end position="1057"/>
    </location>
</feature>
<dbReference type="PROSITE" id="PS01359">
    <property type="entry name" value="ZF_PHD_1"/>
    <property type="match status" value="1"/>
</dbReference>
<dbReference type="CDD" id="cd15534">
    <property type="entry name" value="PHD2_PHF12_Rco1"/>
    <property type="match status" value="1"/>
</dbReference>
<gene>
    <name evidence="7" type="ORF">Slin15195_G098080</name>
</gene>
<dbReference type="SUPFAM" id="SSF46785">
    <property type="entry name" value="Winged helix' DNA-binding domain"/>
    <property type="match status" value="1"/>
</dbReference>
<evidence type="ECO:0000313" key="8">
    <source>
        <dbReference type="Proteomes" id="UP001056384"/>
    </source>
</evidence>
<evidence type="ECO:0000313" key="7">
    <source>
        <dbReference type="EMBL" id="USW56489.1"/>
    </source>
</evidence>
<evidence type="ECO:0000256" key="5">
    <source>
        <dbReference type="SAM" id="MobiDB-lite"/>
    </source>
</evidence>
<dbReference type="SUPFAM" id="SSF57903">
    <property type="entry name" value="FYVE/PHD zinc finger"/>
    <property type="match status" value="2"/>
</dbReference>
<comment type="similarity">
    <text evidence="1">Belongs to the peptidase M24 family.</text>
</comment>
<dbReference type="Proteomes" id="UP001056384">
    <property type="component" value="Chromosome 8"/>
</dbReference>
<dbReference type="OrthoDB" id="5876363at2759"/>
<name>A0A9Q9ENE5_9PEZI</name>
<dbReference type="InterPro" id="IPR036390">
    <property type="entry name" value="WH_DNA-bd_sf"/>
</dbReference>
<dbReference type="Pfam" id="PF00628">
    <property type="entry name" value="PHD"/>
    <property type="match status" value="1"/>
</dbReference>
<dbReference type="FunFam" id="1.10.10.10:FF:000029">
    <property type="entry name" value="Proliferation-associated 2G4, a"/>
    <property type="match status" value="1"/>
</dbReference>
<reference evidence="7" key="1">
    <citation type="submission" date="2022-06" db="EMBL/GenBank/DDBJ databases">
        <title>Complete genome sequences of two strains of the flax pathogen Septoria linicola.</title>
        <authorList>
            <person name="Lapalu N."/>
            <person name="Simon A."/>
            <person name="Demenou B."/>
            <person name="Paumier D."/>
            <person name="Guillot M.-P."/>
            <person name="Gout L."/>
            <person name="Valade R."/>
        </authorList>
    </citation>
    <scope>NUCLEOTIDE SEQUENCE</scope>
    <source>
        <strain evidence="7">SE15195</strain>
    </source>
</reference>
<feature type="region of interest" description="Disordered" evidence="5">
    <location>
        <begin position="379"/>
        <end position="468"/>
    </location>
</feature>
<feature type="region of interest" description="Disordered" evidence="5">
    <location>
        <begin position="885"/>
        <end position="1002"/>
    </location>
</feature>
<dbReference type="GO" id="GO:0006357">
    <property type="term" value="P:regulation of transcription by RNA polymerase II"/>
    <property type="evidence" value="ECO:0007669"/>
    <property type="project" value="TreeGrafter"/>
</dbReference>
<proteinExistence type="inferred from homology"/>
<feature type="domain" description="Zinc finger PHD-type" evidence="6">
    <location>
        <begin position="1149"/>
        <end position="1206"/>
    </location>
</feature>
<feature type="compositionally biased region" description="Basic residues" evidence="5">
    <location>
        <begin position="576"/>
        <end position="590"/>
    </location>
</feature>
<sequence>MAETAAVDYSLNNPDTLTKYKTAAQIGQKVLEAVSGWITEGAKIVEICQRGDKLLDEEVAKVYKGKKIAKGISHPVTVSPSSYVTPYTPLVSDTEEAETTLQAGEAVKIQLGAQIDGFGAIVCDTVFVGGKALSGRQADLALATHYANELLLRVVAPPGLIASGTEEEQKKAQSQKPYSQAKITQLLEKVVKSYECNLVENTTCWLFDRNEIEGKKKIILAPGEGVKGEGLPEVGEVWGLEIGVSTGNGKVKTLPKRTTLHRRTTTTYGLKRPSSRATLSEIQKRFGTFPFSLRQLESEKDGKVGVIECVRGGVVRAYEVAGATDGEPVSRLFETIAITKNGVQKLSAPPTPDVSQWKSDKKITDEEVLKILELPLNKNSTKAKKPKSKKKKAKKAAPKAEEEEEEESEVEDSDDEDDDCKTRPGRATPNTMPGSTTATPQVERNQSAMRGGDSLSKTGGKDGVNAKTFMDRWVEPSLAAPKASYEDHGAAAYGVLANMQPLGELPSTKAKQRAKGDGTRKSILGRSSAAAGGDVQVTPEGTPAPGASTPQPAEPPLTQPVVVDDEKDDDYAPTKNGKKKERSARPRAVKRRSEPSESAPPAPAPPSAGATKKKAASAKPRIPQFEYDGDKLKRVVEAAKARAVEVGKPDLADAVNEIYEQSQLDKNLRILLEAILTQNATPEQNAEFQDYVRAAKKKLKDAKTKSRHQPSVKTNGAQQNPPSSHSPDKKLTLQPAPSLVVPETTTAALPSTESLEPTKPKISLKVKSPSKDPNRRRSGNGKMSVSPKKRSGSVGSDSSLTSLTSNEDQDEMEVDTPPRPSASSLSSSRINGVQGKDHAAERGSLAVPNATAKRSSADADFDDERERALAAKKQKFSEGVARHYDYEESSIRPALPQARSRLQRLKEGALAPPSLKLEPLGSRAASVRGSRALSTDIDSPLSDLSPVNSRQSTPRIGKPLPKPIGKRAKTKQSPEKRQLAALGGMPGAGGAGRDSPIGDDDNEMRSENNDFCSACGGSGYLLCCDGCDRSFHFSCLDPPISDEAKELDEPWYCYICVAKKPLAAESPEKKAPSGLFAPLLTSLKKANPKNFDLPDDIKYYFEGVSADRNGAFIDAVSGKPTRNRPGYSDDQPDYYKLRDSKGNLALCYNCNCSTQQPGHIVKRPLVTCDHCHQHWHLDCLDPPLANPPALNKDGKKAYDWMCPLHVDQELRKVDIASLNRRRIHVRKPKKPKVAETALTRGHRNNGIIEVLDDESDSSDSEWYEHDDGPTVYKLPAHGIKLDFIDKVKDTRIQELRDERAYARRQMLNAATKPSLLKQANFAKRPFIEQQLALNLAQLAADNKELDLSEDQVENLIGVLIAEAPAEVVDEFMADGAEKIMSSSSVVPQSPPTSEQTVALAAEQRKKLLLLQELIRRKLEGGKT</sequence>
<keyword evidence="2" id="KW-0479">Metal-binding</keyword>
<feature type="compositionally biased region" description="Acidic residues" evidence="5">
    <location>
        <begin position="401"/>
        <end position="419"/>
    </location>
</feature>
<dbReference type="InterPro" id="IPR036005">
    <property type="entry name" value="Creatinase/aminopeptidase-like"/>
</dbReference>
<keyword evidence="8" id="KW-1185">Reference proteome</keyword>
<dbReference type="CDD" id="cd01089">
    <property type="entry name" value="PA2G4-like"/>
    <property type="match status" value="1"/>
</dbReference>
<dbReference type="Gene3D" id="1.10.10.10">
    <property type="entry name" value="Winged helix-like DNA-binding domain superfamily/Winged helix DNA-binding domain"/>
    <property type="match status" value="1"/>
</dbReference>
<feature type="compositionally biased region" description="Basic residues" evidence="5">
    <location>
        <begin position="381"/>
        <end position="397"/>
    </location>
</feature>
<feature type="region of interest" description="Disordered" evidence="5">
    <location>
        <begin position="503"/>
        <end position="623"/>
    </location>
</feature>
<dbReference type="InterPro" id="IPR052819">
    <property type="entry name" value="Chromatin_regulatory_protein"/>
</dbReference>
<feature type="compositionally biased region" description="Polar residues" evidence="5">
    <location>
        <begin position="711"/>
        <end position="725"/>
    </location>
</feature>
<dbReference type="FunFam" id="3.90.230.10:FF:000016">
    <property type="entry name" value="Putative curved dna-binding protein"/>
    <property type="match status" value="1"/>
</dbReference>
<dbReference type="SUPFAM" id="SSF55920">
    <property type="entry name" value="Creatinase/aminopeptidase"/>
    <property type="match status" value="1"/>
</dbReference>
<dbReference type="SMART" id="SM00249">
    <property type="entry name" value="PHD"/>
    <property type="match status" value="2"/>
</dbReference>
<organism evidence="7 8">
    <name type="scientific">Septoria linicola</name>
    <dbReference type="NCBI Taxonomy" id="215465"/>
    <lineage>
        <taxon>Eukaryota</taxon>
        <taxon>Fungi</taxon>
        <taxon>Dikarya</taxon>
        <taxon>Ascomycota</taxon>
        <taxon>Pezizomycotina</taxon>
        <taxon>Dothideomycetes</taxon>
        <taxon>Dothideomycetidae</taxon>
        <taxon>Mycosphaerellales</taxon>
        <taxon>Mycosphaerellaceae</taxon>
        <taxon>Septoria</taxon>
    </lineage>
</organism>
<dbReference type="InterPro" id="IPR019787">
    <property type="entry name" value="Znf_PHD-finger"/>
</dbReference>
<dbReference type="InterPro" id="IPR001965">
    <property type="entry name" value="Znf_PHD"/>
</dbReference>
<evidence type="ECO:0000256" key="1">
    <source>
        <dbReference type="ARBA" id="ARBA00007319"/>
    </source>
</evidence>
<evidence type="ECO:0000256" key="3">
    <source>
        <dbReference type="ARBA" id="ARBA00022771"/>
    </source>
</evidence>
<dbReference type="PANTHER" id="PTHR47636">
    <property type="entry name" value="TRANSCRIPTIONAL REGULATORY PROTEIN RCO1"/>
    <property type="match status" value="1"/>
</dbReference>
<dbReference type="InterPro" id="IPR036388">
    <property type="entry name" value="WH-like_DNA-bd_sf"/>
</dbReference>
<dbReference type="InterPro" id="IPR000994">
    <property type="entry name" value="Pept_M24"/>
</dbReference>
<feature type="compositionally biased region" description="Polar residues" evidence="5">
    <location>
        <begin position="945"/>
        <end position="954"/>
    </location>
</feature>
<dbReference type="InterPro" id="IPR019786">
    <property type="entry name" value="Zinc_finger_PHD-type_CS"/>
</dbReference>
<keyword evidence="4" id="KW-0862">Zinc</keyword>
<feature type="compositionally biased region" description="Low complexity" evidence="5">
    <location>
        <begin position="792"/>
        <end position="805"/>
    </location>
</feature>
<feature type="compositionally biased region" description="Basic residues" evidence="5">
    <location>
        <begin position="696"/>
        <end position="710"/>
    </location>
</feature>